<dbReference type="AlphaFoldDB" id="C8TF64"/>
<reference evidence="1" key="1">
    <citation type="journal article" date="2009" name="Plant J.">
        <title>Comparative analysis of complete orthologous centromeres from two subspecies of rice reveals rapid variation of centromere organization and structure.</title>
        <authorList>
            <person name="Wu J."/>
            <person name="Fujisawa M."/>
            <person name="Tian Z."/>
            <person name="Yamagata H."/>
            <person name="Kamiya K."/>
            <person name="Shibata M."/>
            <person name="Hosokawa S."/>
            <person name="Ito Y."/>
            <person name="Hamada M."/>
            <person name="Katagiri S."/>
            <person name="Kurita K."/>
            <person name="Yamamoto M."/>
            <person name="Kikuta A."/>
            <person name="Machita K."/>
            <person name="Karasawa W."/>
            <person name="Kanamori H."/>
            <person name="Namiki N."/>
            <person name="Mizuno H."/>
            <person name="Ma J."/>
            <person name="Sasaki T."/>
            <person name="Matsumoto T."/>
        </authorList>
    </citation>
    <scope>NUCLEOTIDE SEQUENCE</scope>
</reference>
<accession>C8TF64</accession>
<protein>
    <submittedName>
        <fullName evidence="1">Uncharacterized protein K0098B12.17</fullName>
    </submittedName>
</protein>
<sequence>MRTASPPAAPRAKTAAGSLLYSSASFNRYSSSALLHAYYLSADGACRCGN</sequence>
<proteinExistence type="predicted"/>
<evidence type="ECO:0000313" key="1">
    <source>
        <dbReference type="EMBL" id="BAI39786.1"/>
    </source>
</evidence>
<name>C8TF64_ORYSI</name>
<organism evidence="1">
    <name type="scientific">Oryza sativa subsp. indica</name>
    <name type="common">Rice</name>
    <dbReference type="NCBI Taxonomy" id="39946"/>
    <lineage>
        <taxon>Eukaryota</taxon>
        <taxon>Viridiplantae</taxon>
        <taxon>Streptophyta</taxon>
        <taxon>Embryophyta</taxon>
        <taxon>Tracheophyta</taxon>
        <taxon>Spermatophyta</taxon>
        <taxon>Magnoliopsida</taxon>
        <taxon>Liliopsida</taxon>
        <taxon>Poales</taxon>
        <taxon>Poaceae</taxon>
        <taxon>BOP clade</taxon>
        <taxon>Oryzoideae</taxon>
        <taxon>Oryzeae</taxon>
        <taxon>Oryzinae</taxon>
        <taxon>Oryza</taxon>
        <taxon>Oryza sativa</taxon>
    </lineage>
</organism>
<gene>
    <name evidence="1" type="primary">K0098B12.17</name>
</gene>
<dbReference type="EMBL" id="AP009085">
    <property type="protein sequence ID" value="BAI39786.1"/>
    <property type="molecule type" value="Genomic_DNA"/>
</dbReference>